<sequence>MDTTLTTFHPFPRLPKELQNAIWEDFLPCPPEADENSEVEEARRIVAVVLRWSHFKPFKMRLQMAENTDSFFDTSPCVYDLTMLATCQRSRAVFLTKFPHHLPVQSWGTGEVDAVARVYFNRETYIYIRNLQGSIVRHEIRDALGPPDEASLNSLPEWTKSVARLAYPCRTTDSILALRGHLRVDAKVLVRYFTGLEKVSYIGRGTSEGPCTVISRKKELDSLAKCLNKVHKEVTGKDQMVLPELEFIPWPWNAYDSTGKRQAIGWFMGKP</sequence>
<proteinExistence type="predicted"/>
<protein>
    <recommendedName>
        <fullName evidence="1">2EXR domain-containing protein</fullName>
    </recommendedName>
</protein>
<dbReference type="AlphaFoldDB" id="A0A9P7YUQ0"/>
<dbReference type="PANTHER" id="PTHR35910:SF1">
    <property type="entry name" value="2EXR DOMAIN-CONTAINING PROTEIN"/>
    <property type="match status" value="1"/>
</dbReference>
<dbReference type="PANTHER" id="PTHR35910">
    <property type="entry name" value="2EXR DOMAIN-CONTAINING PROTEIN"/>
    <property type="match status" value="1"/>
</dbReference>
<dbReference type="EMBL" id="MU254561">
    <property type="protein sequence ID" value="KAG9240159.1"/>
    <property type="molecule type" value="Genomic_DNA"/>
</dbReference>
<feature type="domain" description="2EXR" evidence="1">
    <location>
        <begin position="8"/>
        <end position="124"/>
    </location>
</feature>
<dbReference type="OrthoDB" id="3596450at2759"/>
<comment type="caution">
    <text evidence="2">The sequence shown here is derived from an EMBL/GenBank/DDBJ whole genome shotgun (WGS) entry which is preliminary data.</text>
</comment>
<keyword evidence="3" id="KW-1185">Reference proteome</keyword>
<organism evidence="2 3">
    <name type="scientific">Calycina marina</name>
    <dbReference type="NCBI Taxonomy" id="1763456"/>
    <lineage>
        <taxon>Eukaryota</taxon>
        <taxon>Fungi</taxon>
        <taxon>Dikarya</taxon>
        <taxon>Ascomycota</taxon>
        <taxon>Pezizomycotina</taxon>
        <taxon>Leotiomycetes</taxon>
        <taxon>Helotiales</taxon>
        <taxon>Pezizellaceae</taxon>
        <taxon>Calycina</taxon>
    </lineage>
</organism>
<dbReference type="Pfam" id="PF20150">
    <property type="entry name" value="2EXR"/>
    <property type="match status" value="1"/>
</dbReference>
<dbReference type="InterPro" id="IPR045518">
    <property type="entry name" value="2EXR"/>
</dbReference>
<evidence type="ECO:0000313" key="3">
    <source>
        <dbReference type="Proteomes" id="UP000887226"/>
    </source>
</evidence>
<accession>A0A9P7YUQ0</accession>
<reference evidence="2" key="1">
    <citation type="journal article" date="2021" name="IMA Fungus">
        <title>Genomic characterization of three marine fungi, including Emericellopsis atlantica sp. nov. with signatures of a generalist lifestyle and marine biomass degradation.</title>
        <authorList>
            <person name="Hagestad O.C."/>
            <person name="Hou L."/>
            <person name="Andersen J.H."/>
            <person name="Hansen E.H."/>
            <person name="Altermark B."/>
            <person name="Li C."/>
            <person name="Kuhnert E."/>
            <person name="Cox R.J."/>
            <person name="Crous P.W."/>
            <person name="Spatafora J.W."/>
            <person name="Lail K."/>
            <person name="Amirebrahimi M."/>
            <person name="Lipzen A."/>
            <person name="Pangilinan J."/>
            <person name="Andreopoulos W."/>
            <person name="Hayes R.D."/>
            <person name="Ng V."/>
            <person name="Grigoriev I.V."/>
            <person name="Jackson S.A."/>
            <person name="Sutton T.D.S."/>
            <person name="Dobson A.D.W."/>
            <person name="Rama T."/>
        </authorList>
    </citation>
    <scope>NUCLEOTIDE SEQUENCE</scope>
    <source>
        <strain evidence="2">TRa3180A</strain>
    </source>
</reference>
<evidence type="ECO:0000259" key="1">
    <source>
        <dbReference type="Pfam" id="PF20150"/>
    </source>
</evidence>
<name>A0A9P7YUQ0_9HELO</name>
<dbReference type="Proteomes" id="UP000887226">
    <property type="component" value="Unassembled WGS sequence"/>
</dbReference>
<gene>
    <name evidence="2" type="ORF">BJ878DRAFT_527890</name>
</gene>
<evidence type="ECO:0000313" key="2">
    <source>
        <dbReference type="EMBL" id="KAG9240159.1"/>
    </source>
</evidence>